<keyword evidence="2" id="KW-1185">Reference proteome</keyword>
<dbReference type="Proteomes" id="UP000410492">
    <property type="component" value="Unassembled WGS sequence"/>
</dbReference>
<feature type="non-terminal residue" evidence="1">
    <location>
        <position position="1"/>
    </location>
</feature>
<name>A0A653CRJ4_CALMS</name>
<gene>
    <name evidence="1" type="ORF">CALMAC_LOCUS10850</name>
</gene>
<dbReference type="EMBL" id="CAACVG010008457">
    <property type="protein sequence ID" value="VEN49907.1"/>
    <property type="molecule type" value="Genomic_DNA"/>
</dbReference>
<protein>
    <submittedName>
        <fullName evidence="1">Uncharacterized protein</fullName>
    </submittedName>
</protein>
<dbReference type="OrthoDB" id="10261452at2759"/>
<accession>A0A653CRJ4</accession>
<sequence>KVEEVPEEFLADIVTNNNFVYVKLRQQYTYDNLANLLHLSYLLSDHQGFYSVLKLNPSCLSPGLKRPFCSLPHVFVS</sequence>
<reference evidence="1 2" key="1">
    <citation type="submission" date="2019-01" db="EMBL/GenBank/DDBJ databases">
        <authorList>
            <person name="Sayadi A."/>
        </authorList>
    </citation>
    <scope>NUCLEOTIDE SEQUENCE [LARGE SCALE GENOMIC DNA]</scope>
</reference>
<evidence type="ECO:0000313" key="2">
    <source>
        <dbReference type="Proteomes" id="UP000410492"/>
    </source>
</evidence>
<dbReference type="AlphaFoldDB" id="A0A653CRJ4"/>
<evidence type="ECO:0000313" key="1">
    <source>
        <dbReference type="EMBL" id="VEN49907.1"/>
    </source>
</evidence>
<organism evidence="1 2">
    <name type="scientific">Callosobruchus maculatus</name>
    <name type="common">Southern cowpea weevil</name>
    <name type="synonym">Pulse bruchid</name>
    <dbReference type="NCBI Taxonomy" id="64391"/>
    <lineage>
        <taxon>Eukaryota</taxon>
        <taxon>Metazoa</taxon>
        <taxon>Ecdysozoa</taxon>
        <taxon>Arthropoda</taxon>
        <taxon>Hexapoda</taxon>
        <taxon>Insecta</taxon>
        <taxon>Pterygota</taxon>
        <taxon>Neoptera</taxon>
        <taxon>Endopterygota</taxon>
        <taxon>Coleoptera</taxon>
        <taxon>Polyphaga</taxon>
        <taxon>Cucujiformia</taxon>
        <taxon>Chrysomeloidea</taxon>
        <taxon>Chrysomelidae</taxon>
        <taxon>Bruchinae</taxon>
        <taxon>Bruchini</taxon>
        <taxon>Callosobruchus</taxon>
    </lineage>
</organism>
<proteinExistence type="predicted"/>